<feature type="compositionally biased region" description="Gly residues" evidence="1">
    <location>
        <begin position="69"/>
        <end position="101"/>
    </location>
</feature>
<evidence type="ECO:0000256" key="1">
    <source>
        <dbReference type="SAM" id="MobiDB-lite"/>
    </source>
</evidence>
<proteinExistence type="predicted"/>
<feature type="compositionally biased region" description="Basic and acidic residues" evidence="1">
    <location>
        <begin position="30"/>
        <end position="41"/>
    </location>
</feature>
<accession>A0A6B0THQ3</accession>
<protein>
    <recommendedName>
        <fullName evidence="4">DIX domain-containing protein</fullName>
    </recommendedName>
</protein>
<gene>
    <name evidence="2" type="ORF">GRX03_14025</name>
</gene>
<dbReference type="Pfam" id="PF24332">
    <property type="entry name" value="DUF7500"/>
    <property type="match status" value="1"/>
</dbReference>
<feature type="compositionally biased region" description="Gly residues" evidence="1">
    <location>
        <begin position="51"/>
        <end position="62"/>
    </location>
</feature>
<sequence>MVEGSGDDTNNGGRADEGAILSPNELDITESEHVEQIDEGRFVVSPETRTGSGGNQSRGGGDPAQNPQRGGGGGRGGSGGQPAPGGQGGQAGGAAGRGGNQPGNRRPRNQPSAQGSQHGQLTESDVRRWLRQKYERSNSKYAFDVTAQFDGAVSQRRLESNDLITVFESLMLWYGQQVDSNMPVEEVLGILLMESNVPIRYPPESVENLVKSTDLGPNDTIADLLEAVRDDDGVKL</sequence>
<keyword evidence="3" id="KW-1185">Reference proteome</keyword>
<dbReference type="OrthoDB" id="177137at2157"/>
<dbReference type="RefSeq" id="WP_159764832.1">
    <property type="nucleotide sequence ID" value="NZ_WUUT01000005.1"/>
</dbReference>
<feature type="region of interest" description="Disordered" evidence="1">
    <location>
        <begin position="1"/>
        <end position="126"/>
    </location>
</feature>
<dbReference type="InterPro" id="IPR055923">
    <property type="entry name" value="DUF7500"/>
</dbReference>
<evidence type="ECO:0000313" key="3">
    <source>
        <dbReference type="Proteomes" id="UP000466535"/>
    </source>
</evidence>
<organism evidence="2 3">
    <name type="scientific">Halovenus carboxidivorans</name>
    <dbReference type="NCBI Taxonomy" id="2692199"/>
    <lineage>
        <taxon>Archaea</taxon>
        <taxon>Methanobacteriati</taxon>
        <taxon>Methanobacteriota</taxon>
        <taxon>Stenosarchaea group</taxon>
        <taxon>Halobacteria</taxon>
        <taxon>Halobacteriales</taxon>
        <taxon>Haloarculaceae</taxon>
        <taxon>Halovenus</taxon>
    </lineage>
</organism>
<evidence type="ECO:0008006" key="4">
    <source>
        <dbReference type="Google" id="ProtNLM"/>
    </source>
</evidence>
<name>A0A6B0THQ3_9EURY</name>
<reference evidence="2 3" key="1">
    <citation type="submission" date="2019-12" db="EMBL/GenBank/DDBJ databases">
        <title>Isolation and characterization of three novel carbon monoxide-oxidizing members of Halobacteria from salione crusts and soils.</title>
        <authorList>
            <person name="Myers M.R."/>
            <person name="King G.M."/>
        </authorList>
    </citation>
    <scope>NUCLEOTIDE SEQUENCE [LARGE SCALE GENOMIC DNA]</scope>
    <source>
        <strain evidence="2 3">WSH3</strain>
    </source>
</reference>
<dbReference type="AlphaFoldDB" id="A0A6B0THQ3"/>
<evidence type="ECO:0000313" key="2">
    <source>
        <dbReference type="EMBL" id="MXR52719.1"/>
    </source>
</evidence>
<dbReference type="EMBL" id="WUUT01000005">
    <property type="protein sequence ID" value="MXR52719.1"/>
    <property type="molecule type" value="Genomic_DNA"/>
</dbReference>
<comment type="caution">
    <text evidence="2">The sequence shown here is derived from an EMBL/GenBank/DDBJ whole genome shotgun (WGS) entry which is preliminary data.</text>
</comment>
<feature type="compositionally biased region" description="Polar residues" evidence="1">
    <location>
        <begin position="112"/>
        <end position="123"/>
    </location>
</feature>
<dbReference type="Proteomes" id="UP000466535">
    <property type="component" value="Unassembled WGS sequence"/>
</dbReference>